<evidence type="ECO:0000256" key="2">
    <source>
        <dbReference type="ARBA" id="ARBA00008676"/>
    </source>
</evidence>
<dbReference type="InterPro" id="IPR015813">
    <property type="entry name" value="Pyrv/PenolPyrv_kinase-like_dom"/>
</dbReference>
<evidence type="ECO:0000256" key="1">
    <source>
        <dbReference type="ARBA" id="ARBA00005033"/>
    </source>
</evidence>
<dbReference type="UniPathway" id="UPA00028">
    <property type="reaction ID" value="UER00003"/>
</dbReference>
<evidence type="ECO:0000256" key="5">
    <source>
        <dbReference type="ARBA" id="ARBA00049172"/>
    </source>
</evidence>
<dbReference type="EC" id="2.1.2.11" evidence="3 6"/>
<dbReference type="EMBL" id="CAJMXA010003696">
    <property type="protein sequence ID" value="CAE6511975.1"/>
    <property type="molecule type" value="Genomic_DNA"/>
</dbReference>
<comment type="pathway">
    <text evidence="1 6">Cofactor biosynthesis; (R)-pantothenate biosynthesis; (R)-pantoate from 3-methyl-2-oxobutanoate: step 1/2.</text>
</comment>
<dbReference type="AlphaFoldDB" id="A0A8H3HID6"/>
<dbReference type="Proteomes" id="UP000663853">
    <property type="component" value="Unassembled WGS sequence"/>
</dbReference>
<dbReference type="InterPro" id="IPR040442">
    <property type="entry name" value="Pyrv_kinase-like_dom_sf"/>
</dbReference>
<proteinExistence type="inferred from homology"/>
<dbReference type="SUPFAM" id="SSF51621">
    <property type="entry name" value="Phosphoenolpyruvate/pyruvate domain"/>
    <property type="match status" value="1"/>
</dbReference>
<reference evidence="7" key="1">
    <citation type="submission" date="2021-01" db="EMBL/GenBank/DDBJ databases">
        <authorList>
            <person name="Kaushik A."/>
        </authorList>
    </citation>
    <scope>NUCLEOTIDE SEQUENCE</scope>
    <source>
        <strain evidence="7">AG6-10EEA</strain>
    </source>
</reference>
<accession>A0A8H3HID6</accession>
<comment type="function">
    <text evidence="6">Catalyzes the reversible reaction in which hydroxymethyl group from 5,10-methylenetetrahydrofolate is transferred onto alpha-ketoisovalerate to form ketopantoate.</text>
</comment>
<dbReference type="GO" id="GO:0000287">
    <property type="term" value="F:magnesium ion binding"/>
    <property type="evidence" value="ECO:0007669"/>
    <property type="project" value="TreeGrafter"/>
</dbReference>
<comment type="caution">
    <text evidence="7">The sequence shown here is derived from an EMBL/GenBank/DDBJ whole genome shotgun (WGS) entry which is preliminary data.</text>
</comment>
<dbReference type="FunFam" id="3.20.20.60:FF:000003">
    <property type="entry name" value="3-methyl-2-oxobutanoate hydroxymethyltransferase"/>
    <property type="match status" value="1"/>
</dbReference>
<dbReference type="GO" id="GO:0003864">
    <property type="term" value="F:3-methyl-2-oxobutanoate hydroxymethyltransferase activity"/>
    <property type="evidence" value="ECO:0007669"/>
    <property type="project" value="UniProtKB-EC"/>
</dbReference>
<dbReference type="Gene3D" id="3.20.20.60">
    <property type="entry name" value="Phosphoenolpyruvate-binding domains"/>
    <property type="match status" value="1"/>
</dbReference>
<evidence type="ECO:0000313" key="8">
    <source>
        <dbReference type="Proteomes" id="UP000663853"/>
    </source>
</evidence>
<evidence type="ECO:0000313" key="7">
    <source>
        <dbReference type="EMBL" id="CAE6511975.1"/>
    </source>
</evidence>
<evidence type="ECO:0000256" key="6">
    <source>
        <dbReference type="RuleBase" id="RU362100"/>
    </source>
</evidence>
<dbReference type="CDD" id="cd06557">
    <property type="entry name" value="KPHMT-like"/>
    <property type="match status" value="1"/>
</dbReference>
<keyword evidence="6" id="KW-0566">Pantothenate biosynthesis</keyword>
<evidence type="ECO:0000256" key="3">
    <source>
        <dbReference type="ARBA" id="ARBA00012618"/>
    </source>
</evidence>
<organism evidence="7 8">
    <name type="scientific">Rhizoctonia solani</name>
    <dbReference type="NCBI Taxonomy" id="456999"/>
    <lineage>
        <taxon>Eukaryota</taxon>
        <taxon>Fungi</taxon>
        <taxon>Dikarya</taxon>
        <taxon>Basidiomycota</taxon>
        <taxon>Agaricomycotina</taxon>
        <taxon>Agaricomycetes</taxon>
        <taxon>Cantharellales</taxon>
        <taxon>Ceratobasidiaceae</taxon>
        <taxon>Rhizoctonia</taxon>
    </lineage>
</organism>
<dbReference type="InterPro" id="IPR003700">
    <property type="entry name" value="Pantoate_hydroxy_MeTrfase"/>
</dbReference>
<dbReference type="NCBIfam" id="NF001452">
    <property type="entry name" value="PRK00311.1"/>
    <property type="match status" value="1"/>
</dbReference>
<dbReference type="Pfam" id="PF02548">
    <property type="entry name" value="Pantoate_transf"/>
    <property type="match status" value="1"/>
</dbReference>
<dbReference type="GO" id="GO:0015940">
    <property type="term" value="P:pantothenate biosynthetic process"/>
    <property type="evidence" value="ECO:0007669"/>
    <property type="project" value="UniProtKB-UniPathway"/>
</dbReference>
<dbReference type="HAMAP" id="MF_00156">
    <property type="entry name" value="PanB"/>
    <property type="match status" value="1"/>
</dbReference>
<evidence type="ECO:0000256" key="4">
    <source>
        <dbReference type="ARBA" id="ARBA00022679"/>
    </source>
</evidence>
<dbReference type="GO" id="GO:0005739">
    <property type="term" value="C:mitochondrion"/>
    <property type="evidence" value="ECO:0007669"/>
    <property type="project" value="TreeGrafter"/>
</dbReference>
<comment type="similarity">
    <text evidence="2 6">Belongs to the PanB family.</text>
</comment>
<protein>
    <recommendedName>
        <fullName evidence="3 6">3-methyl-2-oxobutanoate hydroxymethyltransferase</fullName>
        <ecNumber evidence="3 6">2.1.2.11</ecNumber>
    </recommendedName>
</protein>
<dbReference type="NCBIfam" id="TIGR00222">
    <property type="entry name" value="panB"/>
    <property type="match status" value="1"/>
</dbReference>
<dbReference type="PANTHER" id="PTHR20881">
    <property type="entry name" value="3-METHYL-2-OXOBUTANOATE HYDROXYMETHYLTRANSFERASE"/>
    <property type="match status" value="1"/>
</dbReference>
<dbReference type="PANTHER" id="PTHR20881:SF0">
    <property type="entry name" value="3-METHYL-2-OXOBUTANOATE HYDROXYMETHYLTRANSFERASE"/>
    <property type="match status" value="1"/>
</dbReference>
<name>A0A8H3HID6_9AGAM</name>
<comment type="catalytic activity">
    <reaction evidence="5 6">
        <text>(6R)-5,10-methylene-5,6,7,8-tetrahydrofolate + 3-methyl-2-oxobutanoate + H2O = 2-dehydropantoate + (6S)-5,6,7,8-tetrahydrofolate</text>
        <dbReference type="Rhea" id="RHEA:11824"/>
        <dbReference type="ChEBI" id="CHEBI:11561"/>
        <dbReference type="ChEBI" id="CHEBI:11851"/>
        <dbReference type="ChEBI" id="CHEBI:15377"/>
        <dbReference type="ChEBI" id="CHEBI:15636"/>
        <dbReference type="ChEBI" id="CHEBI:57453"/>
        <dbReference type="EC" id="2.1.2.11"/>
    </reaction>
</comment>
<sequence>MLTPGSRIFLTLASRQSQAYVPRRWMSVRPEVKEAPARKKVTIQKLHSLKQKGTPVTVLTAYDYPSGVRCERADIDVTLVGDSLAQVALGYDSTTRLTLDEMLHHIRAVARGSRAPFLVADMPFGTYHASVEDAVRSAVRMVREGGAEAVKLEGGKEIVPTVKALTSVGIPVMAHVGLLPQRHAALSGYRVQGKDVTSAIELVHAATELQHAGAFSMVLEAVPHSLATHITKQLVIPTIGIGAGPGCDGQVLVQDDALGVWSGHKAKFVRRFADIGSAAAEGVNAYAKAVRDGSFPAVDVESYEMDSGEWERFAEHEQARESRR</sequence>
<keyword evidence="4 6" id="KW-0808">Transferase</keyword>
<gene>
    <name evidence="7" type="ORF">RDB_LOCUS130288</name>
</gene>